<feature type="transmembrane region" description="Helical" evidence="6">
    <location>
        <begin position="107"/>
        <end position="129"/>
    </location>
</feature>
<dbReference type="PANTHER" id="PTHR42718">
    <property type="entry name" value="MAJOR FACILITATOR SUPERFAMILY MULTIDRUG TRANSPORTER MFSC"/>
    <property type="match status" value="1"/>
</dbReference>
<dbReference type="Gene3D" id="1.20.1250.20">
    <property type="entry name" value="MFS general substrate transporter like domains"/>
    <property type="match status" value="1"/>
</dbReference>
<dbReference type="GO" id="GO:0016020">
    <property type="term" value="C:membrane"/>
    <property type="evidence" value="ECO:0007669"/>
    <property type="project" value="UniProtKB-SubCell"/>
</dbReference>
<proteinExistence type="predicted"/>
<protein>
    <submittedName>
        <fullName evidence="7">Major Facilitator Superfamily protein</fullName>
    </submittedName>
</protein>
<evidence type="ECO:0000256" key="3">
    <source>
        <dbReference type="ARBA" id="ARBA00022692"/>
    </source>
</evidence>
<dbReference type="SUPFAM" id="SSF103473">
    <property type="entry name" value="MFS general substrate transporter"/>
    <property type="match status" value="1"/>
</dbReference>
<feature type="transmembrane region" description="Helical" evidence="6">
    <location>
        <begin position="141"/>
        <end position="161"/>
    </location>
</feature>
<sequence length="530" mass="59693">MMQAHKIPIFKSWVSEWVARSVIFAILMTCLFSFAFYSSPIATMGFYGVQPADVQYGMVVIYGSTVAFLALDFRIVKYFAPRKYLLIALAVNAICSVICFHFKDWTLFVICQFFQGITCALMSGIVLQLIFPRLQSVRARVIAFSLLYGSIQIAVPFYSIFTSVVIHFFDFNWLFYGFIIILIMLTITVLLTMNSKARFTKKIPLYQVDWIGYMFYVSFILILGYILVYGRQLGWLGSSLIITLSVVNLAILSLFIIRELKLKRPLINLQIFKTKNFVIGLLLLFTFYIFKGSTGLAYGYLEVILGNDPLSTIPIWTAVIFGTTGSMFVTSRFVLMGYNLIRMIIVGFGIMAIYYAYMILFVSVKGETIDFILPMFIYGVATGVLFVPIVSFTASSAPPAIAINASLVGILARFTGFTASLALNNELQLFAKSGVREKIREAITETNPQLSATLLDIQNQYMNAGNDIYTSKAVSSGYFNQMVGHQILARATRDYYDLMLTGVIFVIVILLLLPQIQNVVLRLRKGNIPY</sequence>
<keyword evidence="2" id="KW-0813">Transport</keyword>
<feature type="transmembrane region" description="Helical" evidence="6">
    <location>
        <begin position="498"/>
        <end position="516"/>
    </location>
</feature>
<feature type="transmembrane region" description="Helical" evidence="6">
    <location>
        <begin position="340"/>
        <end position="360"/>
    </location>
</feature>
<dbReference type="Pfam" id="PF07690">
    <property type="entry name" value="MFS_1"/>
    <property type="match status" value="1"/>
</dbReference>
<evidence type="ECO:0000256" key="6">
    <source>
        <dbReference type="SAM" id="Phobius"/>
    </source>
</evidence>
<evidence type="ECO:0000313" key="8">
    <source>
        <dbReference type="Proteomes" id="UP000199421"/>
    </source>
</evidence>
<dbReference type="STRING" id="407022.SAMN05661044_00178"/>
<feature type="transmembrane region" description="Helical" evidence="6">
    <location>
        <begin position="21"/>
        <end position="42"/>
    </location>
</feature>
<feature type="transmembrane region" description="Helical" evidence="6">
    <location>
        <begin position="313"/>
        <end position="335"/>
    </location>
</feature>
<feature type="transmembrane region" description="Helical" evidence="6">
    <location>
        <begin position="277"/>
        <end position="301"/>
    </location>
</feature>
<feature type="transmembrane region" description="Helical" evidence="6">
    <location>
        <begin position="54"/>
        <end position="72"/>
    </location>
</feature>
<dbReference type="InterPro" id="IPR011701">
    <property type="entry name" value="MFS"/>
</dbReference>
<feature type="transmembrane region" description="Helical" evidence="6">
    <location>
        <begin position="372"/>
        <end position="394"/>
    </location>
</feature>
<dbReference type="RefSeq" id="WP_093316843.1">
    <property type="nucleotide sequence ID" value="NZ_FOAF01000001.1"/>
</dbReference>
<evidence type="ECO:0000256" key="5">
    <source>
        <dbReference type="ARBA" id="ARBA00023136"/>
    </source>
</evidence>
<dbReference type="OrthoDB" id="622032at2"/>
<dbReference type="GO" id="GO:0022857">
    <property type="term" value="F:transmembrane transporter activity"/>
    <property type="evidence" value="ECO:0007669"/>
    <property type="project" value="InterPro"/>
</dbReference>
<evidence type="ECO:0000256" key="1">
    <source>
        <dbReference type="ARBA" id="ARBA00004141"/>
    </source>
</evidence>
<evidence type="ECO:0000256" key="2">
    <source>
        <dbReference type="ARBA" id="ARBA00022448"/>
    </source>
</evidence>
<organism evidence="7 8">
    <name type="scientific">Olivibacter domesticus</name>
    <name type="common">Pseudosphingobacterium domesticum</name>
    <dbReference type="NCBI Taxonomy" id="407022"/>
    <lineage>
        <taxon>Bacteria</taxon>
        <taxon>Pseudomonadati</taxon>
        <taxon>Bacteroidota</taxon>
        <taxon>Sphingobacteriia</taxon>
        <taxon>Sphingobacteriales</taxon>
        <taxon>Sphingobacteriaceae</taxon>
        <taxon>Olivibacter</taxon>
    </lineage>
</organism>
<dbReference type="InterPro" id="IPR036259">
    <property type="entry name" value="MFS_trans_sf"/>
</dbReference>
<feature type="transmembrane region" description="Helical" evidence="6">
    <location>
        <begin position="401"/>
        <end position="423"/>
    </location>
</feature>
<gene>
    <name evidence="7" type="ORF">SAMN05661044_00178</name>
</gene>
<feature type="transmembrane region" description="Helical" evidence="6">
    <location>
        <begin position="173"/>
        <end position="193"/>
    </location>
</feature>
<keyword evidence="4 6" id="KW-1133">Transmembrane helix</keyword>
<dbReference type="PANTHER" id="PTHR42718:SF9">
    <property type="entry name" value="MAJOR FACILITATOR SUPERFAMILY MULTIDRUG TRANSPORTER MFSC"/>
    <property type="match status" value="1"/>
</dbReference>
<feature type="transmembrane region" description="Helical" evidence="6">
    <location>
        <begin position="205"/>
        <end position="227"/>
    </location>
</feature>
<keyword evidence="8" id="KW-1185">Reference proteome</keyword>
<keyword evidence="5 6" id="KW-0472">Membrane</keyword>
<feature type="transmembrane region" description="Helical" evidence="6">
    <location>
        <begin position="84"/>
        <end position="101"/>
    </location>
</feature>
<feature type="transmembrane region" description="Helical" evidence="6">
    <location>
        <begin position="233"/>
        <end position="257"/>
    </location>
</feature>
<comment type="subcellular location">
    <subcellularLocation>
        <location evidence="1">Membrane</location>
        <topology evidence="1">Multi-pass membrane protein</topology>
    </subcellularLocation>
</comment>
<keyword evidence="3 6" id="KW-0812">Transmembrane</keyword>
<dbReference type="Proteomes" id="UP000199421">
    <property type="component" value="Unassembled WGS sequence"/>
</dbReference>
<name>A0A1H7GSJ6_OLID1</name>
<accession>A0A1H7GSJ6</accession>
<evidence type="ECO:0000313" key="7">
    <source>
        <dbReference type="EMBL" id="SEK41071.1"/>
    </source>
</evidence>
<dbReference type="AlphaFoldDB" id="A0A1H7GSJ6"/>
<evidence type="ECO:0000256" key="4">
    <source>
        <dbReference type="ARBA" id="ARBA00022989"/>
    </source>
</evidence>
<reference evidence="8" key="1">
    <citation type="submission" date="2016-10" db="EMBL/GenBank/DDBJ databases">
        <authorList>
            <person name="Varghese N."/>
            <person name="Submissions S."/>
        </authorList>
    </citation>
    <scope>NUCLEOTIDE SEQUENCE [LARGE SCALE GENOMIC DNA]</scope>
    <source>
        <strain evidence="8">DSM 18733</strain>
    </source>
</reference>
<dbReference type="EMBL" id="FOAF01000001">
    <property type="protein sequence ID" value="SEK41071.1"/>
    <property type="molecule type" value="Genomic_DNA"/>
</dbReference>